<feature type="compositionally biased region" description="Basic and acidic residues" evidence="1">
    <location>
        <begin position="265"/>
        <end position="287"/>
    </location>
</feature>
<protein>
    <recommendedName>
        <fullName evidence="4">DUF4283 domain-containing protein</fullName>
    </recommendedName>
</protein>
<organism evidence="2 3">
    <name type="scientific">Chara braunii</name>
    <name type="common">Braun's stonewort</name>
    <dbReference type="NCBI Taxonomy" id="69332"/>
    <lineage>
        <taxon>Eukaryota</taxon>
        <taxon>Viridiplantae</taxon>
        <taxon>Streptophyta</taxon>
        <taxon>Charophyceae</taxon>
        <taxon>Charales</taxon>
        <taxon>Characeae</taxon>
        <taxon>Chara</taxon>
    </lineage>
</organism>
<name>A0A388KYR2_CHABU</name>
<feature type="compositionally biased region" description="Polar residues" evidence="1">
    <location>
        <begin position="378"/>
        <end position="387"/>
    </location>
</feature>
<accession>A0A388KYR2</accession>
<evidence type="ECO:0008006" key="4">
    <source>
        <dbReference type="Google" id="ProtNLM"/>
    </source>
</evidence>
<dbReference type="Gramene" id="GBG75181">
    <property type="protein sequence ID" value="GBG75181"/>
    <property type="gene ID" value="CBR_g19694"/>
</dbReference>
<comment type="caution">
    <text evidence="2">The sequence shown here is derived from an EMBL/GenBank/DDBJ whole genome shotgun (WGS) entry which is preliminary data.</text>
</comment>
<dbReference type="EMBL" id="BFEA01000219">
    <property type="protein sequence ID" value="GBG75181.1"/>
    <property type="molecule type" value="Genomic_DNA"/>
</dbReference>
<evidence type="ECO:0000313" key="2">
    <source>
        <dbReference type="EMBL" id="GBG75181.1"/>
    </source>
</evidence>
<feature type="region of interest" description="Disordered" evidence="1">
    <location>
        <begin position="264"/>
        <end position="351"/>
    </location>
</feature>
<evidence type="ECO:0000256" key="1">
    <source>
        <dbReference type="SAM" id="MobiDB-lite"/>
    </source>
</evidence>
<feature type="region of interest" description="Disordered" evidence="1">
    <location>
        <begin position="372"/>
        <end position="396"/>
    </location>
</feature>
<gene>
    <name evidence="2" type="ORF">CBR_g19694</name>
</gene>
<dbReference type="Proteomes" id="UP000265515">
    <property type="component" value="Unassembled WGS sequence"/>
</dbReference>
<dbReference type="STRING" id="69332.A0A388KYR2"/>
<dbReference type="AlphaFoldDB" id="A0A388KYR2"/>
<reference evidence="2 3" key="1">
    <citation type="journal article" date="2018" name="Cell">
        <title>The Chara Genome: Secondary Complexity and Implications for Plant Terrestrialization.</title>
        <authorList>
            <person name="Nishiyama T."/>
            <person name="Sakayama H."/>
            <person name="Vries J.D."/>
            <person name="Buschmann H."/>
            <person name="Saint-Marcoux D."/>
            <person name="Ullrich K.K."/>
            <person name="Haas F.B."/>
            <person name="Vanderstraeten L."/>
            <person name="Becker D."/>
            <person name="Lang D."/>
            <person name="Vosolsobe S."/>
            <person name="Rombauts S."/>
            <person name="Wilhelmsson P.K.I."/>
            <person name="Janitza P."/>
            <person name="Kern R."/>
            <person name="Heyl A."/>
            <person name="Rumpler F."/>
            <person name="Villalobos L.I.A.C."/>
            <person name="Clay J.M."/>
            <person name="Skokan R."/>
            <person name="Toyoda A."/>
            <person name="Suzuki Y."/>
            <person name="Kagoshima H."/>
            <person name="Schijlen E."/>
            <person name="Tajeshwar N."/>
            <person name="Catarino B."/>
            <person name="Hetherington A.J."/>
            <person name="Saltykova A."/>
            <person name="Bonnot C."/>
            <person name="Breuninger H."/>
            <person name="Symeonidi A."/>
            <person name="Radhakrishnan G.V."/>
            <person name="Van Nieuwerburgh F."/>
            <person name="Deforce D."/>
            <person name="Chang C."/>
            <person name="Karol K.G."/>
            <person name="Hedrich R."/>
            <person name="Ulvskov P."/>
            <person name="Glockner G."/>
            <person name="Delwiche C.F."/>
            <person name="Petrasek J."/>
            <person name="Van de Peer Y."/>
            <person name="Friml J."/>
            <person name="Beilby M."/>
            <person name="Dolan L."/>
            <person name="Kohara Y."/>
            <person name="Sugano S."/>
            <person name="Fujiyama A."/>
            <person name="Delaux P.-M."/>
            <person name="Quint M."/>
            <person name="TheiBen G."/>
            <person name="Hagemann M."/>
            <person name="Harholt J."/>
            <person name="Dunand C."/>
            <person name="Zachgo S."/>
            <person name="Langdale J."/>
            <person name="Maumus F."/>
            <person name="Straeten D.V.D."/>
            <person name="Gould S.B."/>
            <person name="Rensing S.A."/>
        </authorList>
    </citation>
    <scope>NUCLEOTIDE SEQUENCE [LARGE SCALE GENOMIC DNA]</scope>
    <source>
        <strain evidence="2 3">S276</strain>
    </source>
</reference>
<sequence length="549" mass="62256">MHPTPISEEDRMKMLIAKCFEDGLIPEKFCHGEWIVEGGIRLFKVNPGLDAMVTAWLKERTVIVIFQGEARDLPLRIREDWVRAYENGWYKEKAFDRSFRRGKIHGEGPNVLSYVVKRREVARWMIAKGEDKVEIRGIEYAMVFKPWMTKAELEERRRVEDATKFWVMALRLPLRVMFHIESMVESSMGQIVNSLPLEPDKSRPKLMNLKFELVREAEDRFEEELPIKLDDDEIYYIKFACKNTPWCETCQWYFHTATDGCPRMGESRPDQQAEPDVRRGNERRGRGGELNGELNGSFRAAARDVQPRRASSPDAGSSSHENLRAGGIQPTPTVRQPIDPKGKEVHQEEGLGRETDGVKEIHQVLSGVEQGIPGGSQGPSVSGTHAASPSYIRGGVETHQGGAEGYKERWLMPLVCTMQGQEIHIIGVVSKEGKMVLPTQQIDGLATLEVIIRKVRELFADRFNFRVCPDGLMPKLDVELPRGKRIRYSIPLIDAHFEQDQWLNISSVGLTSVPINAFADPSHAMLSQIVVDPGILTIAFQDLRNKMSS</sequence>
<proteinExistence type="predicted"/>
<feature type="compositionally biased region" description="Basic and acidic residues" evidence="1">
    <location>
        <begin position="338"/>
        <end position="351"/>
    </location>
</feature>
<evidence type="ECO:0000313" key="3">
    <source>
        <dbReference type="Proteomes" id="UP000265515"/>
    </source>
</evidence>
<keyword evidence="3" id="KW-1185">Reference proteome</keyword>